<dbReference type="Proteomes" id="UP000054018">
    <property type="component" value="Unassembled WGS sequence"/>
</dbReference>
<feature type="domain" description="DUF6830" evidence="1">
    <location>
        <begin position="2"/>
        <end position="65"/>
    </location>
</feature>
<dbReference type="HOGENOM" id="CLU_2639037_0_0_1"/>
<evidence type="ECO:0000313" key="3">
    <source>
        <dbReference type="Proteomes" id="UP000054018"/>
    </source>
</evidence>
<dbReference type="InterPro" id="IPR049233">
    <property type="entry name" value="DUF6830"/>
</dbReference>
<reference evidence="3" key="2">
    <citation type="submission" date="2015-01" db="EMBL/GenBank/DDBJ databases">
        <title>Evolutionary Origins and Diversification of the Mycorrhizal Mutualists.</title>
        <authorList>
            <consortium name="DOE Joint Genome Institute"/>
            <consortium name="Mycorrhizal Genomics Consortium"/>
            <person name="Kohler A."/>
            <person name="Kuo A."/>
            <person name="Nagy L.G."/>
            <person name="Floudas D."/>
            <person name="Copeland A."/>
            <person name="Barry K.W."/>
            <person name="Cichocki N."/>
            <person name="Veneault-Fourrey C."/>
            <person name="LaButti K."/>
            <person name="Lindquist E.A."/>
            <person name="Lipzen A."/>
            <person name="Lundell T."/>
            <person name="Morin E."/>
            <person name="Murat C."/>
            <person name="Riley R."/>
            <person name="Ohm R."/>
            <person name="Sun H."/>
            <person name="Tunlid A."/>
            <person name="Henrissat B."/>
            <person name="Grigoriev I.V."/>
            <person name="Hibbett D.S."/>
            <person name="Martin F."/>
        </authorList>
    </citation>
    <scope>NUCLEOTIDE SEQUENCE [LARGE SCALE GENOMIC DNA]</scope>
    <source>
        <strain evidence="3">441</strain>
    </source>
</reference>
<evidence type="ECO:0000313" key="2">
    <source>
        <dbReference type="EMBL" id="KIK20987.1"/>
    </source>
</evidence>
<accession>A0A0C9ZEW7</accession>
<organism evidence="2 3">
    <name type="scientific">Pisolithus microcarpus 441</name>
    <dbReference type="NCBI Taxonomy" id="765257"/>
    <lineage>
        <taxon>Eukaryota</taxon>
        <taxon>Fungi</taxon>
        <taxon>Dikarya</taxon>
        <taxon>Basidiomycota</taxon>
        <taxon>Agaricomycotina</taxon>
        <taxon>Agaricomycetes</taxon>
        <taxon>Agaricomycetidae</taxon>
        <taxon>Boletales</taxon>
        <taxon>Sclerodermatineae</taxon>
        <taxon>Pisolithaceae</taxon>
        <taxon>Pisolithus</taxon>
    </lineage>
</organism>
<protein>
    <recommendedName>
        <fullName evidence="1">DUF6830 domain-containing protein</fullName>
    </recommendedName>
</protein>
<gene>
    <name evidence="2" type="ORF">PISMIDRAFT_12609</name>
</gene>
<sequence length="77" mass="8590">MDETAAKFGLPDQQAALVDFCFHEKTCGVDSVYPTGGRPHRAAENVELPFEDLQVWFKLCLQTVEVTGSMVTMIQQL</sequence>
<evidence type="ECO:0000259" key="1">
    <source>
        <dbReference type="Pfam" id="PF20722"/>
    </source>
</evidence>
<name>A0A0C9ZEW7_9AGAM</name>
<proteinExistence type="predicted"/>
<keyword evidence="3" id="KW-1185">Reference proteome</keyword>
<dbReference type="AlphaFoldDB" id="A0A0C9ZEW7"/>
<dbReference type="Pfam" id="PF20722">
    <property type="entry name" value="DUF6830"/>
    <property type="match status" value="1"/>
</dbReference>
<dbReference type="EMBL" id="KN833757">
    <property type="protein sequence ID" value="KIK20987.1"/>
    <property type="molecule type" value="Genomic_DNA"/>
</dbReference>
<reference evidence="2 3" key="1">
    <citation type="submission" date="2014-04" db="EMBL/GenBank/DDBJ databases">
        <authorList>
            <consortium name="DOE Joint Genome Institute"/>
            <person name="Kuo A."/>
            <person name="Kohler A."/>
            <person name="Costa M.D."/>
            <person name="Nagy L.G."/>
            <person name="Floudas D."/>
            <person name="Copeland A."/>
            <person name="Barry K.W."/>
            <person name="Cichocki N."/>
            <person name="Veneault-Fourrey C."/>
            <person name="LaButti K."/>
            <person name="Lindquist E.A."/>
            <person name="Lipzen A."/>
            <person name="Lundell T."/>
            <person name="Morin E."/>
            <person name="Murat C."/>
            <person name="Sun H."/>
            <person name="Tunlid A."/>
            <person name="Henrissat B."/>
            <person name="Grigoriev I.V."/>
            <person name="Hibbett D.S."/>
            <person name="Martin F."/>
            <person name="Nordberg H.P."/>
            <person name="Cantor M.N."/>
            <person name="Hua S.X."/>
        </authorList>
    </citation>
    <scope>NUCLEOTIDE SEQUENCE [LARGE SCALE GENOMIC DNA]</scope>
    <source>
        <strain evidence="2 3">441</strain>
    </source>
</reference>